<accession>A0A7I9VES1</accession>
<organism evidence="2 3">
    <name type="scientific">Gordonia spumicola</name>
    <dbReference type="NCBI Taxonomy" id="589161"/>
    <lineage>
        <taxon>Bacteria</taxon>
        <taxon>Bacillati</taxon>
        <taxon>Actinomycetota</taxon>
        <taxon>Actinomycetes</taxon>
        <taxon>Mycobacteriales</taxon>
        <taxon>Gordoniaceae</taxon>
        <taxon>Gordonia</taxon>
    </lineage>
</organism>
<evidence type="ECO:0000313" key="2">
    <source>
        <dbReference type="EMBL" id="GEE03869.1"/>
    </source>
</evidence>
<dbReference type="AlphaFoldDB" id="A0A7I9VES1"/>
<reference evidence="3" key="1">
    <citation type="submission" date="2019-06" db="EMBL/GenBank/DDBJ databases">
        <title>Gordonia isolated from sludge of a wastewater treatment plant.</title>
        <authorList>
            <person name="Tamura T."/>
            <person name="Aoyama K."/>
            <person name="Kang Y."/>
            <person name="Saito S."/>
            <person name="Akiyama N."/>
            <person name="Yazawa K."/>
            <person name="Gonoi T."/>
            <person name="Mikami Y."/>
        </authorList>
    </citation>
    <scope>NUCLEOTIDE SEQUENCE [LARGE SCALE GENOMIC DNA]</scope>
    <source>
        <strain evidence="3">NBRC 107696</strain>
    </source>
</reference>
<protein>
    <submittedName>
        <fullName evidence="2">Uncharacterized protein</fullName>
    </submittedName>
</protein>
<evidence type="ECO:0000313" key="3">
    <source>
        <dbReference type="Proteomes" id="UP000444960"/>
    </source>
</evidence>
<evidence type="ECO:0000256" key="1">
    <source>
        <dbReference type="SAM" id="Phobius"/>
    </source>
</evidence>
<dbReference type="Proteomes" id="UP000444960">
    <property type="component" value="Unassembled WGS sequence"/>
</dbReference>
<keyword evidence="1" id="KW-1133">Transmembrane helix</keyword>
<name>A0A7I9VES1_9ACTN</name>
<feature type="transmembrane region" description="Helical" evidence="1">
    <location>
        <begin position="85"/>
        <end position="104"/>
    </location>
</feature>
<feature type="transmembrane region" description="Helical" evidence="1">
    <location>
        <begin position="57"/>
        <end position="78"/>
    </location>
</feature>
<comment type="caution">
    <text evidence="2">The sequence shown here is derived from an EMBL/GenBank/DDBJ whole genome shotgun (WGS) entry which is preliminary data.</text>
</comment>
<keyword evidence="1" id="KW-0472">Membrane</keyword>
<keyword evidence="3" id="KW-1185">Reference proteome</keyword>
<feature type="transmembrane region" description="Helical" evidence="1">
    <location>
        <begin position="12"/>
        <end position="37"/>
    </location>
</feature>
<dbReference type="OrthoDB" id="4381667at2"/>
<gene>
    <name evidence="2" type="ORF">nbrc107696_43150</name>
</gene>
<proteinExistence type="predicted"/>
<dbReference type="EMBL" id="BJOV01000005">
    <property type="protein sequence ID" value="GEE03869.1"/>
    <property type="molecule type" value="Genomic_DNA"/>
</dbReference>
<dbReference type="RefSeq" id="WP_161897315.1">
    <property type="nucleotide sequence ID" value="NZ_BJOV01000005.1"/>
</dbReference>
<sequence length="106" mass="10893">MEPARDLAGRVSTAVAVGGSTVIGASTGGVVLMRWSAKRTPGGSLDASNSFALTVEWLMWTVALLILAAIWGVTFVRARRRRTRVVVSTVAVGLVALGLIGLAGGS</sequence>
<keyword evidence="1" id="KW-0812">Transmembrane</keyword>